<keyword evidence="8" id="KW-1185">Reference proteome</keyword>
<gene>
    <name evidence="7" type="ORF">K6V98_03485</name>
</gene>
<evidence type="ECO:0000313" key="7">
    <source>
        <dbReference type="EMBL" id="MBY4797424.1"/>
    </source>
</evidence>
<dbReference type="InterPro" id="IPR011701">
    <property type="entry name" value="MFS"/>
</dbReference>
<dbReference type="Proteomes" id="UP000700908">
    <property type="component" value="Unassembled WGS sequence"/>
</dbReference>
<dbReference type="InterPro" id="IPR020846">
    <property type="entry name" value="MFS_dom"/>
</dbReference>
<evidence type="ECO:0000256" key="4">
    <source>
        <dbReference type="ARBA" id="ARBA00023136"/>
    </source>
</evidence>
<dbReference type="PRINTS" id="PR01036">
    <property type="entry name" value="TCRTETB"/>
</dbReference>
<organism evidence="7 8">
    <name type="scientific">Collinsella ureilytica</name>
    <dbReference type="NCBI Taxonomy" id="2869515"/>
    <lineage>
        <taxon>Bacteria</taxon>
        <taxon>Bacillati</taxon>
        <taxon>Actinomycetota</taxon>
        <taxon>Coriobacteriia</taxon>
        <taxon>Coriobacteriales</taxon>
        <taxon>Coriobacteriaceae</taxon>
        <taxon>Collinsella</taxon>
    </lineage>
</organism>
<feature type="transmembrane region" description="Helical" evidence="5">
    <location>
        <begin position="427"/>
        <end position="448"/>
    </location>
</feature>
<proteinExistence type="predicted"/>
<evidence type="ECO:0000259" key="6">
    <source>
        <dbReference type="PROSITE" id="PS50850"/>
    </source>
</evidence>
<dbReference type="Gene3D" id="1.20.1250.20">
    <property type="entry name" value="MFS general substrate transporter like domains"/>
    <property type="match status" value="2"/>
</dbReference>
<evidence type="ECO:0000256" key="2">
    <source>
        <dbReference type="ARBA" id="ARBA00022692"/>
    </source>
</evidence>
<accession>A0ABS7MJ76</accession>
<feature type="transmembrane region" description="Helical" evidence="5">
    <location>
        <begin position="83"/>
        <end position="101"/>
    </location>
</feature>
<feature type="transmembrane region" description="Helical" evidence="5">
    <location>
        <begin position="169"/>
        <end position="187"/>
    </location>
</feature>
<evidence type="ECO:0000256" key="3">
    <source>
        <dbReference type="ARBA" id="ARBA00022989"/>
    </source>
</evidence>
<evidence type="ECO:0000256" key="1">
    <source>
        <dbReference type="ARBA" id="ARBA00004651"/>
    </source>
</evidence>
<feature type="transmembrane region" description="Helical" evidence="5">
    <location>
        <begin position="141"/>
        <end position="163"/>
    </location>
</feature>
<dbReference type="Pfam" id="PF07690">
    <property type="entry name" value="MFS_1"/>
    <property type="match status" value="1"/>
</dbReference>
<dbReference type="PANTHER" id="PTHR42718">
    <property type="entry name" value="MAJOR FACILITATOR SUPERFAMILY MULTIDRUG TRANSPORTER MFSC"/>
    <property type="match status" value="1"/>
</dbReference>
<sequence>MSGTTSHEDYGSAQAKRALVPLVFIFMLTILCFQAFGFVFPQIGEDLQAPGQASLISAIPGIILGIVCFVYGSLGDFFSLKKMVAVGVTLLLIGSVLGFFLHDNIWLVIFARSLQTAGGQVAGSVYLVVASRYLSGPDKVVFFGIFTAAYQLSTAIGIVASGYLSMINWAYLFLIPLAAILVIPILLKNLPETVVSGSHIDVLGFCIFGLAIGLLTLAFSYGWAYLAGSVVLFVLFAIHINRSAEPFITPAFFRNTRWLMAISLILIFYFVNYSIAPLCNAIGGAAFQLNPGQVSLHLMWSNVVGFVVGFSSGKIVDKLGRTATILLAAGLMIAGLCLASFLVQANMIALTAGICLFYAGLGMLYSPVTTMVLGTVGEAEMGRAIGMNDLVMNVTASVGITLIGGLMSSQALGTMSISGVTGPVATYANILLICAGVTALGVVAFLCFRGSIKPEER</sequence>
<reference evidence="7 8" key="1">
    <citation type="submission" date="2021-08" db="EMBL/GenBank/DDBJ databases">
        <title>Collinsella faecalis sp. nov. isolated from swine faeces.</title>
        <authorList>
            <person name="Oh B.S."/>
            <person name="Lee J.H."/>
        </authorList>
    </citation>
    <scope>NUCLEOTIDE SEQUENCE [LARGE SCALE GENOMIC DNA]</scope>
    <source>
        <strain evidence="7 8">AGMB00827</strain>
    </source>
</reference>
<protein>
    <submittedName>
        <fullName evidence="7">MFS transporter</fullName>
    </submittedName>
</protein>
<comment type="subcellular location">
    <subcellularLocation>
        <location evidence="1">Cell membrane</location>
        <topology evidence="1">Multi-pass membrane protein</topology>
    </subcellularLocation>
</comment>
<keyword evidence="3 5" id="KW-1133">Transmembrane helix</keyword>
<feature type="transmembrane region" description="Helical" evidence="5">
    <location>
        <begin position="52"/>
        <end position="71"/>
    </location>
</feature>
<dbReference type="PANTHER" id="PTHR42718:SF35">
    <property type="entry name" value="BLL0718 PROTEIN"/>
    <property type="match status" value="1"/>
</dbReference>
<dbReference type="SUPFAM" id="SSF103473">
    <property type="entry name" value="MFS general substrate transporter"/>
    <property type="match status" value="1"/>
</dbReference>
<keyword evidence="2 5" id="KW-0812">Transmembrane</keyword>
<dbReference type="InterPro" id="IPR036259">
    <property type="entry name" value="MFS_trans_sf"/>
</dbReference>
<feature type="transmembrane region" description="Helical" evidence="5">
    <location>
        <begin position="299"/>
        <end position="316"/>
    </location>
</feature>
<dbReference type="RefSeq" id="WP_222199142.1">
    <property type="nucleotide sequence ID" value="NZ_JAIMFO010000005.1"/>
</dbReference>
<dbReference type="EMBL" id="JAIMFO010000005">
    <property type="protein sequence ID" value="MBY4797424.1"/>
    <property type="molecule type" value="Genomic_DNA"/>
</dbReference>
<dbReference type="PROSITE" id="PS50850">
    <property type="entry name" value="MFS"/>
    <property type="match status" value="1"/>
</dbReference>
<feature type="transmembrane region" description="Helical" evidence="5">
    <location>
        <begin position="18"/>
        <end position="40"/>
    </location>
</feature>
<feature type="transmembrane region" description="Helical" evidence="5">
    <location>
        <begin position="261"/>
        <end position="287"/>
    </location>
</feature>
<name>A0ABS7MJ76_9ACTN</name>
<evidence type="ECO:0000256" key="5">
    <source>
        <dbReference type="SAM" id="Phobius"/>
    </source>
</evidence>
<feature type="transmembrane region" description="Helical" evidence="5">
    <location>
        <begin position="348"/>
        <end position="369"/>
    </location>
</feature>
<feature type="transmembrane region" description="Helical" evidence="5">
    <location>
        <begin position="199"/>
        <end position="217"/>
    </location>
</feature>
<comment type="caution">
    <text evidence="7">The sequence shown here is derived from an EMBL/GenBank/DDBJ whole genome shotgun (WGS) entry which is preliminary data.</text>
</comment>
<evidence type="ECO:0000313" key="8">
    <source>
        <dbReference type="Proteomes" id="UP000700908"/>
    </source>
</evidence>
<feature type="domain" description="Major facilitator superfamily (MFS) profile" evidence="6">
    <location>
        <begin position="18"/>
        <end position="453"/>
    </location>
</feature>
<feature type="transmembrane region" description="Helical" evidence="5">
    <location>
        <begin position="323"/>
        <end position="342"/>
    </location>
</feature>
<feature type="transmembrane region" description="Helical" evidence="5">
    <location>
        <begin position="390"/>
        <end position="407"/>
    </location>
</feature>
<keyword evidence="4 5" id="KW-0472">Membrane</keyword>